<accession>A0AAV7VL68</accession>
<dbReference type="EMBL" id="JANPWB010000003">
    <property type="protein sequence ID" value="KAJ1202383.1"/>
    <property type="molecule type" value="Genomic_DNA"/>
</dbReference>
<name>A0AAV7VL68_PLEWA</name>
<feature type="compositionally biased region" description="Basic residues" evidence="1">
    <location>
        <begin position="43"/>
        <end position="57"/>
    </location>
</feature>
<feature type="compositionally biased region" description="Basic and acidic residues" evidence="1">
    <location>
        <begin position="126"/>
        <end position="136"/>
    </location>
</feature>
<sequence>MGQRSSSPAADPAPNVINCMAPPTKKIRPTIADRPPQEEKKGGRSPHPRHPKRHPPQSHRTFNPRPYQNTERATRGGTSPRPCLRLAPPQETRSPTKPPTSPAGADSRPDRPTRQPTRSLAPDFGGEPKVKGEKGATPHSTHQPGPPAAIEAGTASRGPRAKHVKIKARPAGPNRPVRSQVQKRHLAAARSLPEPSPEAPGED</sequence>
<dbReference type="Proteomes" id="UP001066276">
    <property type="component" value="Chromosome 2_1"/>
</dbReference>
<feature type="region of interest" description="Disordered" evidence="1">
    <location>
        <begin position="1"/>
        <end position="203"/>
    </location>
</feature>
<evidence type="ECO:0000313" key="3">
    <source>
        <dbReference type="Proteomes" id="UP001066276"/>
    </source>
</evidence>
<evidence type="ECO:0000256" key="1">
    <source>
        <dbReference type="SAM" id="MobiDB-lite"/>
    </source>
</evidence>
<dbReference type="AlphaFoldDB" id="A0AAV7VL68"/>
<protein>
    <submittedName>
        <fullName evidence="2">Uncharacterized protein</fullName>
    </submittedName>
</protein>
<feature type="compositionally biased region" description="Basic residues" evidence="1">
    <location>
        <begin position="159"/>
        <end position="168"/>
    </location>
</feature>
<feature type="compositionally biased region" description="Pro residues" evidence="1">
    <location>
        <begin position="194"/>
        <end position="203"/>
    </location>
</feature>
<evidence type="ECO:0000313" key="2">
    <source>
        <dbReference type="EMBL" id="KAJ1202383.1"/>
    </source>
</evidence>
<gene>
    <name evidence="2" type="ORF">NDU88_006183</name>
</gene>
<reference evidence="2" key="1">
    <citation type="journal article" date="2022" name="bioRxiv">
        <title>Sequencing and chromosome-scale assembly of the giantPleurodeles waltlgenome.</title>
        <authorList>
            <person name="Brown T."/>
            <person name="Elewa A."/>
            <person name="Iarovenko S."/>
            <person name="Subramanian E."/>
            <person name="Araus A.J."/>
            <person name="Petzold A."/>
            <person name="Susuki M."/>
            <person name="Suzuki K.-i.T."/>
            <person name="Hayashi T."/>
            <person name="Toyoda A."/>
            <person name="Oliveira C."/>
            <person name="Osipova E."/>
            <person name="Leigh N.D."/>
            <person name="Simon A."/>
            <person name="Yun M.H."/>
        </authorList>
    </citation>
    <scope>NUCLEOTIDE SEQUENCE</scope>
    <source>
        <strain evidence="2">20211129_DDA</strain>
        <tissue evidence="2">Liver</tissue>
    </source>
</reference>
<proteinExistence type="predicted"/>
<comment type="caution">
    <text evidence="2">The sequence shown here is derived from an EMBL/GenBank/DDBJ whole genome shotgun (WGS) entry which is preliminary data.</text>
</comment>
<organism evidence="2 3">
    <name type="scientific">Pleurodeles waltl</name>
    <name type="common">Iberian ribbed newt</name>
    <dbReference type="NCBI Taxonomy" id="8319"/>
    <lineage>
        <taxon>Eukaryota</taxon>
        <taxon>Metazoa</taxon>
        <taxon>Chordata</taxon>
        <taxon>Craniata</taxon>
        <taxon>Vertebrata</taxon>
        <taxon>Euteleostomi</taxon>
        <taxon>Amphibia</taxon>
        <taxon>Batrachia</taxon>
        <taxon>Caudata</taxon>
        <taxon>Salamandroidea</taxon>
        <taxon>Salamandridae</taxon>
        <taxon>Pleurodelinae</taxon>
        <taxon>Pleurodeles</taxon>
    </lineage>
</organism>
<keyword evidence="3" id="KW-1185">Reference proteome</keyword>